<dbReference type="PANTHER" id="PTHR44329">
    <property type="entry name" value="SERINE/THREONINE-PROTEIN KINASE TNNI3K-RELATED"/>
    <property type="match status" value="1"/>
</dbReference>
<protein>
    <recommendedName>
        <fullName evidence="2">Protein kinase domain-containing protein</fullName>
    </recommendedName>
</protein>
<dbReference type="Pfam" id="PF07714">
    <property type="entry name" value="PK_Tyr_Ser-Thr"/>
    <property type="match status" value="1"/>
</dbReference>
<dbReference type="SUPFAM" id="SSF48371">
    <property type="entry name" value="ARM repeat"/>
    <property type="match status" value="1"/>
</dbReference>
<feature type="compositionally biased region" description="Low complexity" evidence="1">
    <location>
        <begin position="443"/>
        <end position="458"/>
    </location>
</feature>
<dbReference type="EMBL" id="HBGH01006130">
    <property type="protein sequence ID" value="CAD9231203.1"/>
    <property type="molecule type" value="Transcribed_RNA"/>
</dbReference>
<feature type="domain" description="Protein kinase" evidence="2">
    <location>
        <begin position="8"/>
        <end position="294"/>
    </location>
</feature>
<organism evidence="3">
    <name type="scientific">Compsopogon caeruleus</name>
    <dbReference type="NCBI Taxonomy" id="31354"/>
    <lineage>
        <taxon>Eukaryota</taxon>
        <taxon>Rhodophyta</taxon>
        <taxon>Compsopogonophyceae</taxon>
        <taxon>Compsopogonales</taxon>
        <taxon>Compsopogonaceae</taxon>
        <taxon>Compsopogon</taxon>
    </lineage>
</organism>
<evidence type="ECO:0000256" key="1">
    <source>
        <dbReference type="SAM" id="MobiDB-lite"/>
    </source>
</evidence>
<dbReference type="InterPro" id="IPR001245">
    <property type="entry name" value="Ser-Thr/Tyr_kinase_cat_dom"/>
</dbReference>
<gene>
    <name evidence="3" type="ORF">CCAE0312_LOCUS3259</name>
</gene>
<feature type="compositionally biased region" description="Gly residues" evidence="1">
    <location>
        <begin position="13"/>
        <end position="22"/>
    </location>
</feature>
<dbReference type="InterPro" id="IPR051681">
    <property type="entry name" value="Ser/Thr_Kinases-Pseudokinases"/>
</dbReference>
<dbReference type="Gene3D" id="1.10.510.10">
    <property type="entry name" value="Transferase(Phosphotransferase) domain 1"/>
    <property type="match status" value="1"/>
</dbReference>
<dbReference type="Gene3D" id="1.25.10.10">
    <property type="entry name" value="Leucine-rich Repeat Variant"/>
    <property type="match status" value="1"/>
</dbReference>
<dbReference type="InterPro" id="IPR011989">
    <property type="entry name" value="ARM-like"/>
</dbReference>
<dbReference type="InterPro" id="IPR000719">
    <property type="entry name" value="Prot_kinase_dom"/>
</dbReference>
<dbReference type="PROSITE" id="PS50011">
    <property type="entry name" value="PROTEIN_KINASE_DOM"/>
    <property type="match status" value="1"/>
</dbReference>
<dbReference type="AlphaFoldDB" id="A0A7S1XDT0"/>
<name>A0A7S1XDT0_9RHOD</name>
<evidence type="ECO:0000259" key="2">
    <source>
        <dbReference type="PROSITE" id="PS50011"/>
    </source>
</evidence>
<accession>A0A7S1XDT0</accession>
<sequence>MRRPRGVSEHHGGGGGGDFGPGGVPVSISWSRLECRGQETFGRLDGVQDVSLRWIRLESVNASLQDLVSLWAVESKLPASVVLGWSWSPEQRAWVLVLEYIEGRSLRDVLMQIRRMGLTWDPNSCLDVVSRLAGTIQQFHEACLPHGRLSPCTVFLSGSPKPVQGTSLAWIPPFAQVKLGPIPHYMDPVTHLESGMEGRAPETLFELRGLGLETLKQADLFSLGTILWEISHLKIPWGENSYATVVEHLLAGERPSWDESRGTLEPLKTIGSACWKMEPSSRPHVGAVLVDLALARRAQYSCDEDIVDEAATPFPENRGVYPSAPPRVFFSHRCESTGGAGGAPVPFQSTQQNESLAVPDSYNLHDKAASLSLSERTESETGFILDRKSMSSPPEHHLVGVSSIPTIREQLVPTNSVERFPAPQPHGVLPAERRWSVPEPHSVSENSSVTSSLSSETRMSLRQDMHEQQVQASASHGLSEWQAVLLALNSTADEEGFRAHCCALRIIVQDAQKPMIEIIASNGISTAMEKALNLFASSLDIQENSLQTLSILSSVAPQHVGRESTIKSVLSALDRSSIPSRSCLYACKYLHGLCSNLTGACEKVGNLGGIESLITTFAQAKSCGDTLIRTAIILKRICDTSPRLSARVISLGGVEKLTDMMLTRGKDVEGLDRNLVSLLGTLACDTAQGRAMSRQSTFGALLTVFCRHHRNPSIQAICLWTVLRMLREDPYSHRIASHCTFPAAIRSLPNLRISNLLHNLAKDVERRVSRGQPRTFPINSHIHLTSIQVQSVIDSQVAESVRRRSRRDQ</sequence>
<reference evidence="3" key="1">
    <citation type="submission" date="2021-01" db="EMBL/GenBank/DDBJ databases">
        <authorList>
            <person name="Corre E."/>
            <person name="Pelletier E."/>
            <person name="Niang G."/>
            <person name="Scheremetjew M."/>
            <person name="Finn R."/>
            <person name="Kale V."/>
            <person name="Holt S."/>
            <person name="Cochrane G."/>
            <person name="Meng A."/>
            <person name="Brown T."/>
            <person name="Cohen L."/>
        </authorList>
    </citation>
    <scope>NUCLEOTIDE SEQUENCE</scope>
    <source>
        <strain evidence="3">SAG 36.94</strain>
    </source>
</reference>
<evidence type="ECO:0000313" key="3">
    <source>
        <dbReference type="EMBL" id="CAD9231203.1"/>
    </source>
</evidence>
<dbReference type="GO" id="GO:0005524">
    <property type="term" value="F:ATP binding"/>
    <property type="evidence" value="ECO:0007669"/>
    <property type="project" value="InterPro"/>
</dbReference>
<feature type="region of interest" description="Disordered" evidence="1">
    <location>
        <begin position="1"/>
        <end position="22"/>
    </location>
</feature>
<dbReference type="GO" id="GO:0004674">
    <property type="term" value="F:protein serine/threonine kinase activity"/>
    <property type="evidence" value="ECO:0007669"/>
    <property type="project" value="TreeGrafter"/>
</dbReference>
<proteinExistence type="predicted"/>
<dbReference type="InterPro" id="IPR011009">
    <property type="entry name" value="Kinase-like_dom_sf"/>
</dbReference>
<feature type="region of interest" description="Disordered" evidence="1">
    <location>
        <begin position="437"/>
        <end position="460"/>
    </location>
</feature>
<feature type="compositionally biased region" description="Basic and acidic residues" evidence="1">
    <location>
        <begin position="1"/>
        <end position="12"/>
    </location>
</feature>
<dbReference type="InterPro" id="IPR016024">
    <property type="entry name" value="ARM-type_fold"/>
</dbReference>
<dbReference type="SUPFAM" id="SSF56112">
    <property type="entry name" value="Protein kinase-like (PK-like)"/>
    <property type="match status" value="1"/>
</dbReference>